<gene>
    <name evidence="13" type="ORF">GCM10009107_27100</name>
</gene>
<keyword evidence="8" id="KW-0626">Porin</keyword>
<evidence type="ECO:0000313" key="14">
    <source>
        <dbReference type="Proteomes" id="UP001500279"/>
    </source>
</evidence>
<dbReference type="EMBL" id="BAAAEW010000016">
    <property type="protein sequence ID" value="GAA0752874.1"/>
    <property type="molecule type" value="Genomic_DNA"/>
</dbReference>
<keyword evidence="10" id="KW-0998">Cell outer membrane</keyword>
<comment type="caution">
    <text evidence="13">The sequence shown here is derived from an EMBL/GenBank/DDBJ whole genome shotgun (WGS) entry which is preliminary data.</text>
</comment>
<reference evidence="13 14" key="1">
    <citation type="journal article" date="2019" name="Int. J. Syst. Evol. Microbiol.">
        <title>The Global Catalogue of Microorganisms (GCM) 10K type strain sequencing project: providing services to taxonomists for standard genome sequencing and annotation.</title>
        <authorList>
            <consortium name="The Broad Institute Genomics Platform"/>
            <consortium name="The Broad Institute Genome Sequencing Center for Infectious Disease"/>
            <person name="Wu L."/>
            <person name="Ma J."/>
        </authorList>
    </citation>
    <scope>NUCLEOTIDE SEQUENCE [LARGE SCALE GENOMIC DNA]</scope>
    <source>
        <strain evidence="13 14">JCM 15503</strain>
    </source>
</reference>
<dbReference type="InterPro" id="IPR023614">
    <property type="entry name" value="Porin_dom_sf"/>
</dbReference>
<keyword evidence="7" id="KW-0406">Ion transport</keyword>
<evidence type="ECO:0000256" key="8">
    <source>
        <dbReference type="ARBA" id="ARBA00023114"/>
    </source>
</evidence>
<evidence type="ECO:0000256" key="5">
    <source>
        <dbReference type="ARBA" id="ARBA00022692"/>
    </source>
</evidence>
<keyword evidence="4" id="KW-1134">Transmembrane beta strand</keyword>
<evidence type="ECO:0000256" key="1">
    <source>
        <dbReference type="ARBA" id="ARBA00004571"/>
    </source>
</evidence>
<evidence type="ECO:0000256" key="10">
    <source>
        <dbReference type="ARBA" id="ARBA00023237"/>
    </source>
</evidence>
<dbReference type="RefSeq" id="WP_141287799.1">
    <property type="nucleotide sequence ID" value="NZ_BAAAEW010000016.1"/>
</dbReference>
<dbReference type="SUPFAM" id="SSF56935">
    <property type="entry name" value="Porins"/>
    <property type="match status" value="1"/>
</dbReference>
<dbReference type="PANTHER" id="PTHR34501">
    <property type="entry name" value="PROTEIN YDDL-RELATED"/>
    <property type="match status" value="1"/>
</dbReference>
<organism evidence="13 14">
    <name type="scientific">Ideonella azotifigens</name>
    <dbReference type="NCBI Taxonomy" id="513160"/>
    <lineage>
        <taxon>Bacteria</taxon>
        <taxon>Pseudomonadati</taxon>
        <taxon>Pseudomonadota</taxon>
        <taxon>Betaproteobacteria</taxon>
        <taxon>Burkholderiales</taxon>
        <taxon>Sphaerotilaceae</taxon>
        <taxon>Ideonella</taxon>
    </lineage>
</organism>
<name>A0ABN1K2B7_9BURK</name>
<evidence type="ECO:0000256" key="3">
    <source>
        <dbReference type="ARBA" id="ARBA00022448"/>
    </source>
</evidence>
<comment type="subcellular location">
    <subcellularLocation>
        <location evidence="1">Cell outer membrane</location>
        <topology evidence="1">Multi-pass membrane protein</topology>
    </subcellularLocation>
</comment>
<proteinExistence type="predicted"/>
<feature type="signal peptide" evidence="11">
    <location>
        <begin position="1"/>
        <end position="27"/>
    </location>
</feature>
<accession>A0ABN1K2B7</accession>
<dbReference type="Pfam" id="PF13609">
    <property type="entry name" value="Porin_4"/>
    <property type="match status" value="1"/>
</dbReference>
<evidence type="ECO:0000256" key="7">
    <source>
        <dbReference type="ARBA" id="ARBA00023065"/>
    </source>
</evidence>
<sequence length="374" mass="38953">MNTRPRLHHLNTTAAATVLLLSHGLAAAQATPATSSVTLFGLLDVNMSRYSPGSHAGGGVQNVINDGVVNGLNGSRWGIRVAEDLGGGLKASVLLESGLNADTGTLGQGGRAFGRQAFIALSAANAGELRLGRQYILSDSVVGQGNPFANALVNNPTTAVTNMGKALPMWFNAPRADNVVQYQTPNWAGFTAAGQIAPGEGTADRFHGLRAVYSSGPFYTGLTYEWNKSRTTGENTNKSLSFTANYNFGFMKLEGGLQRNTDLATGSVNGAASGVTNLLVTGDSSFTAHEIDGWTIGAEVPASTALVFGLNFTRMKYEAASGGANADLGKLALTARYGLSKNTFLYAGGSIATGELKAYISQKQVLQAGLRMAF</sequence>
<feature type="domain" description="Porin" evidence="12">
    <location>
        <begin position="15"/>
        <end position="348"/>
    </location>
</feature>
<dbReference type="InterPro" id="IPR050298">
    <property type="entry name" value="Gram-neg_bact_OMP"/>
</dbReference>
<evidence type="ECO:0000259" key="12">
    <source>
        <dbReference type="Pfam" id="PF13609"/>
    </source>
</evidence>
<keyword evidence="5" id="KW-0812">Transmembrane</keyword>
<keyword evidence="6 11" id="KW-0732">Signal</keyword>
<evidence type="ECO:0000256" key="6">
    <source>
        <dbReference type="ARBA" id="ARBA00022729"/>
    </source>
</evidence>
<dbReference type="InterPro" id="IPR033900">
    <property type="entry name" value="Gram_neg_porin_domain"/>
</dbReference>
<evidence type="ECO:0000256" key="9">
    <source>
        <dbReference type="ARBA" id="ARBA00023136"/>
    </source>
</evidence>
<dbReference type="CDD" id="cd00342">
    <property type="entry name" value="gram_neg_porins"/>
    <property type="match status" value="1"/>
</dbReference>
<keyword evidence="3" id="KW-0813">Transport</keyword>
<feature type="chain" id="PRO_5046686565" evidence="11">
    <location>
        <begin position="28"/>
        <end position="374"/>
    </location>
</feature>
<comment type="subunit">
    <text evidence="2">Homotrimer.</text>
</comment>
<dbReference type="PANTHER" id="PTHR34501:SF9">
    <property type="entry name" value="MAJOR OUTER MEMBRANE PROTEIN P.IA"/>
    <property type="match status" value="1"/>
</dbReference>
<dbReference type="Gene3D" id="2.40.160.10">
    <property type="entry name" value="Porin"/>
    <property type="match status" value="1"/>
</dbReference>
<dbReference type="Proteomes" id="UP001500279">
    <property type="component" value="Unassembled WGS sequence"/>
</dbReference>
<evidence type="ECO:0000313" key="13">
    <source>
        <dbReference type="EMBL" id="GAA0752874.1"/>
    </source>
</evidence>
<keyword evidence="9" id="KW-0472">Membrane</keyword>
<evidence type="ECO:0000256" key="4">
    <source>
        <dbReference type="ARBA" id="ARBA00022452"/>
    </source>
</evidence>
<evidence type="ECO:0000256" key="11">
    <source>
        <dbReference type="SAM" id="SignalP"/>
    </source>
</evidence>
<evidence type="ECO:0000256" key="2">
    <source>
        <dbReference type="ARBA" id="ARBA00011233"/>
    </source>
</evidence>
<keyword evidence="14" id="KW-1185">Reference proteome</keyword>
<protein>
    <submittedName>
        <fullName evidence="13">Porin</fullName>
    </submittedName>
</protein>